<dbReference type="EMBL" id="CVRB01000001">
    <property type="protein sequence ID" value="CRK80773.1"/>
    <property type="molecule type" value="Genomic_DNA"/>
</dbReference>
<dbReference type="AlphaFoldDB" id="A0A0U1NRT3"/>
<dbReference type="InterPro" id="IPR036812">
    <property type="entry name" value="NAD(P)_OxRdtase_dom_sf"/>
</dbReference>
<sequence length="322" mass="35662">MKKKQLGSQGLEVAQLGLGCMGMSEFYGQIDEIEATKTIHRALELGITMFDTADIYGYDDEGMGTNEKLVGKALQGVRHDVKIATKFGALRNETKSLGYNGSPQYVKEACEASLRRLGTDYIDLYYLHRVDPNTPIEETVGAMAKLVQEGKVRYIGLSEVTVEQLKTAHAIHPISAVQTEYSLWSRDPEKDILQVCRNLGVGFVPYSPLGRGFLTGNLTSRDQLTPDDWRYYNPRFSEEAFASNMNIVEGIKQLALKKECTPAQLALAWVVAQGEGIVPIPGTKRVKYLEQNIAALEITFAKEELAYLNTIAPIGGTLGNRY</sequence>
<dbReference type="Proteomes" id="UP000199087">
    <property type="component" value="Unassembled WGS sequence"/>
</dbReference>
<protein>
    <submittedName>
        <fullName evidence="3">Aldo-keto reductase YakC</fullName>
    </submittedName>
</protein>
<keyword evidence="4" id="KW-1185">Reference proteome</keyword>
<dbReference type="Gene3D" id="3.20.20.100">
    <property type="entry name" value="NADP-dependent oxidoreductase domain"/>
    <property type="match status" value="1"/>
</dbReference>
<dbReference type="InterPro" id="IPR023210">
    <property type="entry name" value="NADP_OxRdtase_dom"/>
</dbReference>
<gene>
    <name evidence="3" type="primary">RBAM_1</name>
    <name evidence="3" type="ORF">BN000_00661</name>
</gene>
<proteinExistence type="predicted"/>
<evidence type="ECO:0000313" key="4">
    <source>
        <dbReference type="Proteomes" id="UP000199087"/>
    </source>
</evidence>
<dbReference type="SUPFAM" id="SSF51430">
    <property type="entry name" value="NAD(P)-linked oxidoreductase"/>
    <property type="match status" value="1"/>
</dbReference>
<dbReference type="PANTHER" id="PTHR43625">
    <property type="entry name" value="AFLATOXIN B1 ALDEHYDE REDUCTASE"/>
    <property type="match status" value="1"/>
</dbReference>
<dbReference type="InterPro" id="IPR050791">
    <property type="entry name" value="Aldo-Keto_reductase"/>
</dbReference>
<dbReference type="GO" id="GO:0005829">
    <property type="term" value="C:cytosol"/>
    <property type="evidence" value="ECO:0007669"/>
    <property type="project" value="UniProtKB-ARBA"/>
</dbReference>
<dbReference type="RefSeq" id="WP_090630792.1">
    <property type="nucleotide sequence ID" value="NZ_CVRB01000001.1"/>
</dbReference>
<organism evidence="3 4">
    <name type="scientific">Neobacillus massiliamazoniensis</name>
    <dbReference type="NCBI Taxonomy" id="1499688"/>
    <lineage>
        <taxon>Bacteria</taxon>
        <taxon>Bacillati</taxon>
        <taxon>Bacillota</taxon>
        <taxon>Bacilli</taxon>
        <taxon>Bacillales</taxon>
        <taxon>Bacillaceae</taxon>
        <taxon>Neobacillus</taxon>
    </lineage>
</organism>
<evidence type="ECO:0000256" key="1">
    <source>
        <dbReference type="ARBA" id="ARBA00023002"/>
    </source>
</evidence>
<dbReference type="FunFam" id="3.20.20.100:FF:000004">
    <property type="entry name" value="Oxidoreductase, aldo/keto reductase"/>
    <property type="match status" value="1"/>
</dbReference>
<feature type="domain" description="NADP-dependent oxidoreductase" evidence="2">
    <location>
        <begin position="16"/>
        <end position="311"/>
    </location>
</feature>
<accession>A0A0U1NRT3</accession>
<evidence type="ECO:0000313" key="3">
    <source>
        <dbReference type="EMBL" id="CRK80773.1"/>
    </source>
</evidence>
<keyword evidence="1" id="KW-0560">Oxidoreductase</keyword>
<dbReference type="OrthoDB" id="9773828at2"/>
<dbReference type="STRING" id="1499688.BN000_00661"/>
<dbReference type="PANTHER" id="PTHR43625:SF40">
    <property type="entry name" value="ALDO-KETO REDUCTASE YAKC [NADP(+)]"/>
    <property type="match status" value="1"/>
</dbReference>
<reference evidence="4" key="1">
    <citation type="submission" date="2015-05" db="EMBL/GenBank/DDBJ databases">
        <authorList>
            <person name="Urmite Genomes"/>
        </authorList>
    </citation>
    <scope>NUCLEOTIDE SEQUENCE [LARGE SCALE GENOMIC DNA]</scope>
    <source>
        <strain evidence="4">LF1</strain>
    </source>
</reference>
<dbReference type="GO" id="GO:0016491">
    <property type="term" value="F:oxidoreductase activity"/>
    <property type="evidence" value="ECO:0007669"/>
    <property type="project" value="UniProtKB-KW"/>
</dbReference>
<name>A0A0U1NRT3_9BACI</name>
<dbReference type="CDD" id="cd19076">
    <property type="entry name" value="AKR_AKR13A_13D"/>
    <property type="match status" value="1"/>
</dbReference>
<dbReference type="Pfam" id="PF00248">
    <property type="entry name" value="Aldo_ket_red"/>
    <property type="match status" value="1"/>
</dbReference>
<evidence type="ECO:0000259" key="2">
    <source>
        <dbReference type="Pfam" id="PF00248"/>
    </source>
</evidence>